<gene>
    <name evidence="1" type="primary">EEF2KMT_0</name>
    <name evidence="1" type="ORF">A0H81_01048</name>
</gene>
<dbReference type="GO" id="GO:0005737">
    <property type="term" value="C:cytoplasm"/>
    <property type="evidence" value="ECO:0007669"/>
    <property type="project" value="TreeGrafter"/>
</dbReference>
<dbReference type="OrthoDB" id="194386at2759"/>
<dbReference type="Gene3D" id="3.40.50.150">
    <property type="entry name" value="Vaccinia Virus protein VP39"/>
    <property type="match status" value="1"/>
</dbReference>
<dbReference type="Proteomes" id="UP000092993">
    <property type="component" value="Unassembled WGS sequence"/>
</dbReference>
<proteinExistence type="predicted"/>
<dbReference type="GO" id="GO:0008757">
    <property type="term" value="F:S-adenosylmethionine-dependent methyltransferase activity"/>
    <property type="evidence" value="ECO:0007669"/>
    <property type="project" value="UniProtKB-ARBA"/>
</dbReference>
<sequence length="382" mass="42131">ASLDASSATRVRPFAIRSPRSSIFVDVPLAFHMTAPPEQLVRILQGFASLQPPRTITFPSSLPWRQVHDFVLNFILLNEHFRDYPPSEQYQSTFWKWAIARLEEFACAEACAGTNVPILRMMRLMNEYIIAISHSYHVPFRMSLNISPYVIVNSRRGDTVGTAPPARSFVTYIWKAGESENSAVYPGYASATLMEARTTIESGTTGLRTWSASLILAQHIISHPALVQHKCVLELGCGIGFLGVVAASVQQQLGDASDAPSTLWLTDVNDTVLQKCQENLQLPCNQSFCHPNLKFEQLDWSDALAAASRPALQAFFQEVKPHIVLGADVVFDPSIIPALVNTLHLALQSGVDDEDSTPVAYLALTVRNGDTYSEFIQVAGEL</sequence>
<protein>
    <submittedName>
        <fullName evidence="1">Protein-lysine N-methyltransferase EEF2KMT</fullName>
    </submittedName>
</protein>
<keyword evidence="1" id="KW-0489">Methyltransferase</keyword>
<evidence type="ECO:0000313" key="2">
    <source>
        <dbReference type="Proteomes" id="UP000092993"/>
    </source>
</evidence>
<dbReference type="InterPro" id="IPR019410">
    <property type="entry name" value="Methyltransf_16"/>
</dbReference>
<organism evidence="1 2">
    <name type="scientific">Grifola frondosa</name>
    <name type="common">Maitake</name>
    <name type="synonym">Polyporus frondosus</name>
    <dbReference type="NCBI Taxonomy" id="5627"/>
    <lineage>
        <taxon>Eukaryota</taxon>
        <taxon>Fungi</taxon>
        <taxon>Dikarya</taxon>
        <taxon>Basidiomycota</taxon>
        <taxon>Agaricomycotina</taxon>
        <taxon>Agaricomycetes</taxon>
        <taxon>Polyporales</taxon>
        <taxon>Grifolaceae</taxon>
        <taxon>Grifola</taxon>
    </lineage>
</organism>
<feature type="non-terminal residue" evidence="1">
    <location>
        <position position="1"/>
    </location>
</feature>
<name>A0A1C7MS79_GRIFR</name>
<accession>A0A1C7MS79</accession>
<evidence type="ECO:0000313" key="1">
    <source>
        <dbReference type="EMBL" id="OBZ79740.1"/>
    </source>
</evidence>
<dbReference type="AlphaFoldDB" id="A0A1C7MS79"/>
<dbReference type="OMA" id="RCQNNIR"/>
<dbReference type="EMBL" id="LUGG01000001">
    <property type="protein sequence ID" value="OBZ79740.1"/>
    <property type="molecule type" value="Genomic_DNA"/>
</dbReference>
<dbReference type="PANTHER" id="PTHR14614:SF130">
    <property type="entry name" value="PROTEIN-LYSINE N-METHYLTRANSFERASE EEF2KMT"/>
    <property type="match status" value="1"/>
</dbReference>
<reference evidence="1 2" key="1">
    <citation type="submission" date="2016-03" db="EMBL/GenBank/DDBJ databases">
        <title>Whole genome sequencing of Grifola frondosa 9006-11.</title>
        <authorList>
            <person name="Min B."/>
            <person name="Park H."/>
            <person name="Kim J.-G."/>
            <person name="Cho H."/>
            <person name="Oh Y.-L."/>
            <person name="Kong W.-S."/>
            <person name="Choi I.-G."/>
        </authorList>
    </citation>
    <scope>NUCLEOTIDE SEQUENCE [LARGE SCALE GENOMIC DNA]</scope>
    <source>
        <strain evidence="1 2">9006-11</strain>
    </source>
</reference>
<dbReference type="STRING" id="5627.A0A1C7MS79"/>
<feature type="non-terminal residue" evidence="1">
    <location>
        <position position="382"/>
    </location>
</feature>
<dbReference type="SUPFAM" id="SSF53335">
    <property type="entry name" value="S-adenosyl-L-methionine-dependent methyltransferases"/>
    <property type="match status" value="1"/>
</dbReference>
<dbReference type="PANTHER" id="PTHR14614">
    <property type="entry name" value="HEPATOCELLULAR CARCINOMA-ASSOCIATED ANTIGEN"/>
    <property type="match status" value="1"/>
</dbReference>
<dbReference type="Pfam" id="PF10294">
    <property type="entry name" value="Methyltransf_16"/>
    <property type="match status" value="1"/>
</dbReference>
<dbReference type="InterPro" id="IPR029063">
    <property type="entry name" value="SAM-dependent_MTases_sf"/>
</dbReference>
<keyword evidence="1" id="KW-0808">Transferase</keyword>
<dbReference type="GO" id="GO:0032259">
    <property type="term" value="P:methylation"/>
    <property type="evidence" value="ECO:0007669"/>
    <property type="project" value="UniProtKB-KW"/>
</dbReference>
<comment type="caution">
    <text evidence="1">The sequence shown here is derived from an EMBL/GenBank/DDBJ whole genome shotgun (WGS) entry which is preliminary data.</text>
</comment>
<keyword evidence="2" id="KW-1185">Reference proteome</keyword>